<dbReference type="PANTHER" id="PTHR34039:SF1">
    <property type="entry name" value="UPF0102 PROTEIN YRAN"/>
    <property type="match status" value="1"/>
</dbReference>
<dbReference type="Proteomes" id="UP000009011">
    <property type="component" value="Chromosome"/>
</dbReference>
<dbReference type="NCBIfam" id="NF009154">
    <property type="entry name" value="PRK12497.3-3"/>
    <property type="match status" value="1"/>
</dbReference>
<dbReference type="HAMAP" id="MF_00048">
    <property type="entry name" value="UPF0102"/>
    <property type="match status" value="1"/>
</dbReference>
<dbReference type="STRING" id="1191523.MROS_0533"/>
<comment type="similarity">
    <text evidence="1 2">Belongs to the UPF0102 family.</text>
</comment>
<keyword evidence="3" id="KW-0540">Nuclease</keyword>
<evidence type="ECO:0000256" key="1">
    <source>
        <dbReference type="ARBA" id="ARBA00006738"/>
    </source>
</evidence>
<dbReference type="InterPro" id="IPR011335">
    <property type="entry name" value="Restrct_endonuc-II-like"/>
</dbReference>
<dbReference type="InterPro" id="IPR003509">
    <property type="entry name" value="UPF0102_YraN-like"/>
</dbReference>
<gene>
    <name evidence="3" type="ordered locus">MROS_0533</name>
</gene>
<evidence type="ECO:0000256" key="2">
    <source>
        <dbReference type="HAMAP-Rule" id="MF_00048"/>
    </source>
</evidence>
<dbReference type="GO" id="GO:0003676">
    <property type="term" value="F:nucleic acid binding"/>
    <property type="evidence" value="ECO:0007669"/>
    <property type="project" value="InterPro"/>
</dbReference>
<dbReference type="NCBIfam" id="TIGR00252">
    <property type="entry name" value="YraN family protein"/>
    <property type="match status" value="1"/>
</dbReference>
<dbReference type="eggNOG" id="COG0792">
    <property type="taxonomic scope" value="Bacteria"/>
</dbReference>
<dbReference type="SUPFAM" id="SSF52980">
    <property type="entry name" value="Restriction endonuclease-like"/>
    <property type="match status" value="1"/>
</dbReference>
<keyword evidence="3" id="KW-0378">Hydrolase</keyword>
<dbReference type="NCBIfam" id="NF009150">
    <property type="entry name" value="PRK12497.1-3"/>
    <property type="match status" value="1"/>
</dbReference>
<protein>
    <recommendedName>
        <fullName evidence="2">UPF0102 protein MROS_0533</fullName>
    </recommendedName>
</protein>
<reference evidence="3 4" key="1">
    <citation type="journal article" date="2013" name="PLoS ONE">
        <title>Genomic analysis of Melioribacter roseus, facultatively anaerobic organotrophic bacterium representing a novel deep lineage within Bacteriodetes/Chlorobi group.</title>
        <authorList>
            <person name="Kadnikov V.V."/>
            <person name="Mardanov A.V."/>
            <person name="Podosokorskaya O.A."/>
            <person name="Gavrilov S.N."/>
            <person name="Kublanov I.V."/>
            <person name="Beletsky A.V."/>
            <person name="Bonch-Osmolovskaya E.A."/>
            <person name="Ravin N.V."/>
        </authorList>
    </citation>
    <scope>NUCLEOTIDE SEQUENCE [LARGE SCALE GENOMIC DNA]</scope>
    <source>
        <strain evidence="4">JCM 17771 / P3M-2</strain>
    </source>
</reference>
<keyword evidence="3" id="KW-0255">Endonuclease</keyword>
<organism evidence="3 4">
    <name type="scientific">Melioribacter roseus (strain DSM 23840 / JCM 17771 / VKM B-2668 / P3M-2)</name>
    <dbReference type="NCBI Taxonomy" id="1191523"/>
    <lineage>
        <taxon>Bacteria</taxon>
        <taxon>Pseudomonadati</taxon>
        <taxon>Ignavibacteriota</taxon>
        <taxon>Ignavibacteria</taxon>
        <taxon>Ignavibacteriales</taxon>
        <taxon>Melioribacteraceae</taxon>
        <taxon>Melioribacter</taxon>
    </lineage>
</organism>
<dbReference type="KEGG" id="mro:MROS_0533"/>
<dbReference type="EMBL" id="CP003557">
    <property type="protein sequence ID" value="AFN73776.1"/>
    <property type="molecule type" value="Genomic_DNA"/>
</dbReference>
<evidence type="ECO:0000313" key="3">
    <source>
        <dbReference type="EMBL" id="AFN73776.1"/>
    </source>
</evidence>
<proteinExistence type="inferred from homology"/>
<sequence>MGGVNKRERGNLGEEIACNYLINNGMTVIDRNYHYGHGEIDVICKDGDTIVFVEVKYRKSFKYGEPEFAITKSKQRQIRNIAEAYLYEKKITDCPCRIDVITIVHEAGKEPALNHYRDAF</sequence>
<dbReference type="AlphaFoldDB" id="I7A1B9"/>
<keyword evidence="4" id="KW-1185">Reference proteome</keyword>
<dbReference type="PANTHER" id="PTHR34039">
    <property type="entry name" value="UPF0102 PROTEIN YRAN"/>
    <property type="match status" value="1"/>
</dbReference>
<dbReference type="HOGENOM" id="CLU_115353_1_1_10"/>
<dbReference type="CDD" id="cd20736">
    <property type="entry name" value="PoNe_Nuclease"/>
    <property type="match status" value="1"/>
</dbReference>
<dbReference type="GO" id="GO:0004519">
    <property type="term" value="F:endonuclease activity"/>
    <property type="evidence" value="ECO:0007669"/>
    <property type="project" value="UniProtKB-KW"/>
</dbReference>
<accession>I7A1B9</accession>
<dbReference type="Pfam" id="PF02021">
    <property type="entry name" value="UPF0102"/>
    <property type="match status" value="1"/>
</dbReference>
<dbReference type="Gene3D" id="3.40.1350.10">
    <property type="match status" value="1"/>
</dbReference>
<dbReference type="InterPro" id="IPR011856">
    <property type="entry name" value="tRNA_endonuc-like_dom_sf"/>
</dbReference>
<evidence type="ECO:0000313" key="4">
    <source>
        <dbReference type="Proteomes" id="UP000009011"/>
    </source>
</evidence>
<name>I7A1B9_MELRP</name>